<keyword evidence="4 6" id="KW-0807">Transducer</keyword>
<evidence type="ECO:0000256" key="5">
    <source>
        <dbReference type="ARBA" id="ARBA00029447"/>
    </source>
</evidence>
<dbReference type="OMA" id="TNMQEVE"/>
<dbReference type="EMBL" id="NPCC01000011">
    <property type="protein sequence ID" value="PAE89071.1"/>
    <property type="molecule type" value="Genomic_DNA"/>
</dbReference>
<evidence type="ECO:0000256" key="2">
    <source>
        <dbReference type="ARBA" id="ARBA00022475"/>
    </source>
</evidence>
<comment type="caution">
    <text evidence="10">The sequence shown here is derived from an EMBL/GenBank/DDBJ whole genome shotgun (WGS) entry which is preliminary data.</text>
</comment>
<feature type="transmembrane region" description="Helical" evidence="7">
    <location>
        <begin position="199"/>
        <end position="217"/>
    </location>
</feature>
<evidence type="ECO:0000256" key="6">
    <source>
        <dbReference type="PROSITE-ProRule" id="PRU00284"/>
    </source>
</evidence>
<keyword evidence="7" id="KW-0812">Transmembrane</keyword>
<dbReference type="SUPFAM" id="SSF58104">
    <property type="entry name" value="Methyl-accepting chemotaxis protein (MCP) signaling domain"/>
    <property type="match status" value="1"/>
</dbReference>
<dbReference type="InterPro" id="IPR003660">
    <property type="entry name" value="HAMP_dom"/>
</dbReference>
<protein>
    <submittedName>
        <fullName evidence="10">Methyl-accepting chemotaxis protein</fullName>
    </submittedName>
</protein>
<feature type="domain" description="Methyl-accepting transducer" evidence="8">
    <location>
        <begin position="290"/>
        <end position="526"/>
    </location>
</feature>
<dbReference type="CDD" id="cd11386">
    <property type="entry name" value="MCP_signal"/>
    <property type="match status" value="1"/>
</dbReference>
<reference evidence="10 11" key="1">
    <citation type="submission" date="2017-07" db="EMBL/GenBank/DDBJ databases">
        <title>Isolation and whole genome analysis of endospore-forming bacteria from heroin.</title>
        <authorList>
            <person name="Kalinowski J."/>
            <person name="Ahrens B."/>
            <person name="Al-Dilaimi A."/>
            <person name="Winkler A."/>
            <person name="Wibberg D."/>
            <person name="Schleenbecker U."/>
            <person name="Ruckert C."/>
            <person name="Wolfel R."/>
            <person name="Grass G."/>
        </authorList>
    </citation>
    <scope>NUCLEOTIDE SEQUENCE [LARGE SCALE GENOMIC DNA]</scope>
    <source>
        <strain evidence="10 11">7539</strain>
    </source>
</reference>
<feature type="domain" description="HAMP" evidence="9">
    <location>
        <begin position="218"/>
        <end position="271"/>
    </location>
</feature>
<dbReference type="GO" id="GO:0007165">
    <property type="term" value="P:signal transduction"/>
    <property type="evidence" value="ECO:0007669"/>
    <property type="project" value="UniProtKB-KW"/>
</dbReference>
<evidence type="ECO:0000256" key="1">
    <source>
        <dbReference type="ARBA" id="ARBA00004236"/>
    </source>
</evidence>
<dbReference type="InterPro" id="IPR004089">
    <property type="entry name" value="MCPsignal_dom"/>
</dbReference>
<dbReference type="Pfam" id="PF00672">
    <property type="entry name" value="HAMP"/>
    <property type="match status" value="1"/>
</dbReference>
<evidence type="ECO:0000259" key="9">
    <source>
        <dbReference type="PROSITE" id="PS50885"/>
    </source>
</evidence>
<dbReference type="PROSITE" id="PS50885">
    <property type="entry name" value="HAMP"/>
    <property type="match status" value="1"/>
</dbReference>
<comment type="similarity">
    <text evidence="5">Belongs to the methyl-accepting chemotaxis (MCP) protein family.</text>
</comment>
<evidence type="ECO:0000256" key="4">
    <source>
        <dbReference type="ARBA" id="ARBA00023224"/>
    </source>
</evidence>
<evidence type="ECO:0000256" key="7">
    <source>
        <dbReference type="SAM" id="Phobius"/>
    </source>
</evidence>
<dbReference type="Proteomes" id="UP000216207">
    <property type="component" value="Unassembled WGS sequence"/>
</dbReference>
<keyword evidence="7" id="KW-1133">Transmembrane helix</keyword>
<dbReference type="GO" id="GO:0005886">
    <property type="term" value="C:plasma membrane"/>
    <property type="evidence" value="ECO:0007669"/>
    <property type="project" value="UniProtKB-SubCell"/>
</dbReference>
<dbReference type="AlphaFoldDB" id="A0A268P088"/>
<dbReference type="RefSeq" id="WP_011248371.1">
    <property type="nucleotide sequence ID" value="NZ_BOQQ01000001.1"/>
</dbReference>
<evidence type="ECO:0000259" key="8">
    <source>
        <dbReference type="PROSITE" id="PS50111"/>
    </source>
</evidence>
<dbReference type="PROSITE" id="PS50111">
    <property type="entry name" value="CHEMOTAXIS_TRANSDUC_2"/>
    <property type="match status" value="1"/>
</dbReference>
<dbReference type="PANTHER" id="PTHR32089">
    <property type="entry name" value="METHYL-ACCEPTING CHEMOTAXIS PROTEIN MCPB"/>
    <property type="match status" value="1"/>
</dbReference>
<comment type="subcellular location">
    <subcellularLocation>
        <location evidence="1">Cell membrane</location>
    </subcellularLocation>
</comment>
<feature type="transmembrane region" description="Helical" evidence="7">
    <location>
        <begin position="12"/>
        <end position="31"/>
    </location>
</feature>
<dbReference type="PANTHER" id="PTHR32089:SF112">
    <property type="entry name" value="LYSOZYME-LIKE PROTEIN-RELATED"/>
    <property type="match status" value="1"/>
</dbReference>
<accession>A0A268P088</accession>
<evidence type="ECO:0000256" key="3">
    <source>
        <dbReference type="ARBA" id="ARBA00023136"/>
    </source>
</evidence>
<dbReference type="Pfam" id="PF00015">
    <property type="entry name" value="MCPsignal"/>
    <property type="match status" value="1"/>
</dbReference>
<gene>
    <name evidence="10" type="ORF">CHH72_09505</name>
</gene>
<dbReference type="SMART" id="SM00283">
    <property type="entry name" value="MA"/>
    <property type="match status" value="1"/>
</dbReference>
<dbReference type="Gene3D" id="6.10.340.10">
    <property type="match status" value="1"/>
</dbReference>
<dbReference type="SMART" id="SM00304">
    <property type="entry name" value="HAMP"/>
    <property type="match status" value="1"/>
</dbReference>
<sequence>MERISQLSLRHKLAIPIVALVIICFVILTWMSQSTLSDQLHRDLERELRSVGLLTASSLDPSDVEAVMGVTDETDEAFVHLQNQLETIMEKQGIMYWSYIWQMEGDSVIPLGFTKNLEDVYNVGESFDNLASIHIEGGHQAIESGEPVVTDVFEDDFGTWSTVFSPIENEHGETVAVIGIDYSAEYIDSILGELQLSQWLTAIMGTLIVACFVYFVVNGLLKPLKQVVQVTNKVADGDLAVPSLEVRSKDEVGQMATALNQMVQSLRALIQNMAYASEQVAASSQQVAAASNQTEQAANEVVAVMGDMAEGARVSQQAAEDTAKATEENAQGIQRIAQSSAVVAESAQKTAAEASQGNDIIQNVVKQMQSVSSSVNQAGKEVQELGERSSEIGKIVELITNIANQTNLLALNASIEAARAGENGRGFAVVAGEVGKLAEQSAASAKQITDIIAEIQTVTERSVESMATGTKDAEEGLASVNEAGEVFQRILGAAQQVAAQVEEVSSVSEQLSANSEEVAASVQELTGFAEETTNRTDNVTTVSKEQLAAMKEIAASSDSLTQMAEQLQESMNQFKLEQQKDVLE</sequence>
<keyword evidence="2" id="KW-1003">Cell membrane</keyword>
<dbReference type="CDD" id="cd06225">
    <property type="entry name" value="HAMP"/>
    <property type="match status" value="1"/>
</dbReference>
<evidence type="ECO:0000313" key="11">
    <source>
        <dbReference type="Proteomes" id="UP000216207"/>
    </source>
</evidence>
<dbReference type="Gene3D" id="1.10.287.950">
    <property type="entry name" value="Methyl-accepting chemotaxis protein"/>
    <property type="match status" value="1"/>
</dbReference>
<keyword evidence="3 7" id="KW-0472">Membrane</keyword>
<organism evidence="10 11">
    <name type="scientific">Shouchella clausii</name>
    <name type="common">Alkalihalobacillus clausii</name>
    <dbReference type="NCBI Taxonomy" id="79880"/>
    <lineage>
        <taxon>Bacteria</taxon>
        <taxon>Bacillati</taxon>
        <taxon>Bacillota</taxon>
        <taxon>Bacilli</taxon>
        <taxon>Bacillales</taxon>
        <taxon>Bacillaceae</taxon>
        <taxon>Shouchella</taxon>
    </lineage>
</organism>
<name>A0A268P088_SHOCL</name>
<evidence type="ECO:0000313" key="10">
    <source>
        <dbReference type="EMBL" id="PAE89071.1"/>
    </source>
</evidence>
<proteinExistence type="inferred from homology"/>